<dbReference type="Proteomes" id="UP000468650">
    <property type="component" value="Unassembled WGS sequence"/>
</dbReference>
<sequence>MVNPCVCLTLFQLTHEFQVMMKTKSLIVLSALCTLIASCSGSKGVASMPPTEYITLSEVKTILDQGTLENVNPKWEFSLISNQMHAPHIRGRSGYEDSSKLGSLWALYVPGLYYNVEVFNNPTHGKVVDLFLTNPQGDKLMSEIKNATDSVFEVSVAGMDSAEVVPVYQLGEVCAVIKDGRAYFYDKTAYTQFVEHETIAIDRLKEGPPIEYSSRDNFRSPSLPECQFESDSLNYLCFERQMKNTVASNFTFPNFEYIFGGGGKVVVSFVISKSGDITALHIKETSGSDIIDGEAIRVVNDLDLNIGPATLDGEPVNTIYDVPIRAKFQ</sequence>
<dbReference type="OrthoDB" id="1522859at2"/>
<evidence type="ECO:0000313" key="2">
    <source>
        <dbReference type="EMBL" id="KAB2810073.1"/>
    </source>
</evidence>
<dbReference type="Gene3D" id="3.30.1150.10">
    <property type="match status" value="1"/>
</dbReference>
<dbReference type="InterPro" id="IPR037682">
    <property type="entry name" value="TonB_C"/>
</dbReference>
<gene>
    <name evidence="2" type="ORF">F8C67_07500</name>
</gene>
<feature type="domain" description="TonB C-terminal" evidence="1">
    <location>
        <begin position="237"/>
        <end position="329"/>
    </location>
</feature>
<dbReference type="AlphaFoldDB" id="A0A6N6RI81"/>
<dbReference type="EMBL" id="WBVO01000005">
    <property type="protein sequence ID" value="KAB2810073.1"/>
    <property type="molecule type" value="Genomic_DNA"/>
</dbReference>
<protein>
    <submittedName>
        <fullName evidence="2">Energy transducer TonB</fullName>
    </submittedName>
</protein>
<evidence type="ECO:0000259" key="1">
    <source>
        <dbReference type="PROSITE" id="PS52015"/>
    </source>
</evidence>
<dbReference type="PROSITE" id="PS52015">
    <property type="entry name" value="TONB_CTD"/>
    <property type="match status" value="1"/>
</dbReference>
<dbReference type="GO" id="GO:0055085">
    <property type="term" value="P:transmembrane transport"/>
    <property type="evidence" value="ECO:0007669"/>
    <property type="project" value="InterPro"/>
</dbReference>
<organism evidence="2 3">
    <name type="scientific">Phaeocystidibacter luteus</name>
    <dbReference type="NCBI Taxonomy" id="911197"/>
    <lineage>
        <taxon>Bacteria</taxon>
        <taxon>Pseudomonadati</taxon>
        <taxon>Bacteroidota</taxon>
        <taxon>Flavobacteriia</taxon>
        <taxon>Flavobacteriales</taxon>
        <taxon>Phaeocystidibacteraceae</taxon>
        <taxon>Phaeocystidibacter</taxon>
    </lineage>
</organism>
<accession>A0A6N6RI81</accession>
<comment type="caution">
    <text evidence="2">The sequence shown here is derived from an EMBL/GenBank/DDBJ whole genome shotgun (WGS) entry which is preliminary data.</text>
</comment>
<evidence type="ECO:0000313" key="3">
    <source>
        <dbReference type="Proteomes" id="UP000468650"/>
    </source>
</evidence>
<proteinExistence type="predicted"/>
<name>A0A6N6RI81_9FLAO</name>
<dbReference type="Pfam" id="PF03544">
    <property type="entry name" value="TonB_C"/>
    <property type="match status" value="1"/>
</dbReference>
<keyword evidence="3" id="KW-1185">Reference proteome</keyword>
<dbReference type="SUPFAM" id="SSF74653">
    <property type="entry name" value="TolA/TonB C-terminal domain"/>
    <property type="match status" value="1"/>
</dbReference>
<reference evidence="2 3" key="1">
    <citation type="submission" date="2019-09" db="EMBL/GenBank/DDBJ databases">
        <title>Genomes of family Cryomorphaceae.</title>
        <authorList>
            <person name="Bowman J.P."/>
        </authorList>
    </citation>
    <scope>NUCLEOTIDE SEQUENCE [LARGE SCALE GENOMIC DNA]</scope>
    <source>
        <strain evidence="2 3">LMG 25704</strain>
    </source>
</reference>